<evidence type="ECO:0000259" key="9">
    <source>
        <dbReference type="Pfam" id="PF02366"/>
    </source>
</evidence>
<evidence type="ECO:0000256" key="3">
    <source>
        <dbReference type="ARBA" id="ARBA00022676"/>
    </source>
</evidence>
<feature type="transmembrane region" description="Helical" evidence="8">
    <location>
        <begin position="79"/>
        <end position="99"/>
    </location>
</feature>
<feature type="transmembrane region" description="Helical" evidence="8">
    <location>
        <begin position="342"/>
        <end position="363"/>
    </location>
</feature>
<evidence type="ECO:0000256" key="5">
    <source>
        <dbReference type="ARBA" id="ARBA00022692"/>
    </source>
</evidence>
<feature type="transmembrane region" description="Helical" evidence="8">
    <location>
        <begin position="313"/>
        <end position="335"/>
    </location>
</feature>
<organism evidence="10 11">
    <name type="scientific">Candidatus Desulfacyla euxinica</name>
    <dbReference type="NCBI Taxonomy" id="2841693"/>
    <lineage>
        <taxon>Bacteria</taxon>
        <taxon>Deltaproteobacteria</taxon>
        <taxon>Candidatus Desulfacyla</taxon>
    </lineage>
</organism>
<feature type="transmembrane region" description="Helical" evidence="8">
    <location>
        <begin position="410"/>
        <end position="428"/>
    </location>
</feature>
<feature type="transmembrane region" description="Helical" evidence="8">
    <location>
        <begin position="290"/>
        <end position="307"/>
    </location>
</feature>
<dbReference type="Proteomes" id="UP000650524">
    <property type="component" value="Unassembled WGS sequence"/>
</dbReference>
<gene>
    <name evidence="10" type="ORF">H8E19_09590</name>
</gene>
<dbReference type="InterPro" id="IPR003342">
    <property type="entry name" value="ArnT-like_N"/>
</dbReference>
<comment type="caution">
    <text evidence="10">The sequence shown here is derived from an EMBL/GenBank/DDBJ whole genome shotgun (WGS) entry which is preliminary data.</text>
</comment>
<feature type="transmembrane region" description="Helical" evidence="8">
    <location>
        <begin position="206"/>
        <end position="226"/>
    </location>
</feature>
<evidence type="ECO:0000256" key="2">
    <source>
        <dbReference type="ARBA" id="ARBA00022475"/>
    </source>
</evidence>
<dbReference type="GO" id="GO:0016763">
    <property type="term" value="F:pentosyltransferase activity"/>
    <property type="evidence" value="ECO:0007669"/>
    <property type="project" value="TreeGrafter"/>
</dbReference>
<protein>
    <submittedName>
        <fullName evidence="10">Phospholipid carrier-dependent glycosyltransferase</fullName>
    </submittedName>
</protein>
<keyword evidence="6 8" id="KW-1133">Transmembrane helix</keyword>
<dbReference type="AlphaFoldDB" id="A0A8J6N017"/>
<keyword evidence="5 8" id="KW-0812">Transmembrane</keyword>
<feature type="transmembrane region" description="Helical" evidence="8">
    <location>
        <begin position="111"/>
        <end position="129"/>
    </location>
</feature>
<keyword evidence="2" id="KW-1003">Cell membrane</keyword>
<dbReference type="PANTHER" id="PTHR33908">
    <property type="entry name" value="MANNOSYLTRANSFERASE YKCB-RELATED"/>
    <property type="match status" value="1"/>
</dbReference>
<sequence>MKRVSIALFVLFVFVYILPLGFRPLTIPDETRYGEIPREMLTSGDWVVPRLNGLKYFEKPVFGYWVNAVSILTLGENAFALRIASALSVLISALMIFLLARRFSPRRPASALAPAIFLTCPLVLAVGQISLLDSLLSMLLTGALVCFFFAHMAENTRRKVLFLALMGVFCGLAFLTKGFLALAVPMLAIVPFLIWEGRYKDLFRIPWIPIMTAFAVALPWSLMIHFREGDFWNYFFWTEHMARFLDPVRGQHPKSLWYFLPILAGGALPWVIQSPAAIPTVLKFEMKKPLMRFAMCWFLFPFLFFSVCSGKLIPYILPCFPAFAIVFAMGLASYFEAGRSRAFSVAAWVLAVFAGLGGLFLLISGLSDYEAMRIYDTDEVGKLLVGALGAFLWAFLVIWSTRMKDYRKRWVFYCAGTLAFFFMANFAVPGRAMDRRTPGWLLERNLSRVTPDAMLVSNDNVLRAVCWFFKRDDVKVLEKVGEFTYGLKHDHNKPGKFLTVEALKDMIRENAGKHPVILVLIKDHYESYRDQLPVPVFTDTDDHFVLAVY</sequence>
<evidence type="ECO:0000256" key="1">
    <source>
        <dbReference type="ARBA" id="ARBA00004651"/>
    </source>
</evidence>
<evidence type="ECO:0000313" key="11">
    <source>
        <dbReference type="Proteomes" id="UP000650524"/>
    </source>
</evidence>
<dbReference type="EMBL" id="JACNJD010000222">
    <property type="protein sequence ID" value="MBC8177643.1"/>
    <property type="molecule type" value="Genomic_DNA"/>
</dbReference>
<dbReference type="Pfam" id="PF02366">
    <property type="entry name" value="PMT"/>
    <property type="match status" value="1"/>
</dbReference>
<evidence type="ECO:0000256" key="4">
    <source>
        <dbReference type="ARBA" id="ARBA00022679"/>
    </source>
</evidence>
<feature type="domain" description="ArnT-like N-terminal" evidence="9">
    <location>
        <begin position="6"/>
        <end position="235"/>
    </location>
</feature>
<feature type="transmembrane region" description="Helical" evidence="8">
    <location>
        <begin position="160"/>
        <end position="176"/>
    </location>
</feature>
<keyword evidence="4" id="KW-0808">Transferase</keyword>
<dbReference type="GO" id="GO:0010041">
    <property type="term" value="P:response to iron(III) ion"/>
    <property type="evidence" value="ECO:0007669"/>
    <property type="project" value="TreeGrafter"/>
</dbReference>
<keyword evidence="3" id="KW-0328">Glycosyltransferase</keyword>
<proteinExistence type="predicted"/>
<feature type="transmembrane region" description="Helical" evidence="8">
    <location>
        <begin position="135"/>
        <end position="153"/>
    </location>
</feature>
<keyword evidence="7 8" id="KW-0472">Membrane</keyword>
<feature type="transmembrane region" description="Helical" evidence="8">
    <location>
        <begin position="256"/>
        <end position="278"/>
    </location>
</feature>
<dbReference type="GO" id="GO:0006493">
    <property type="term" value="P:protein O-linked glycosylation"/>
    <property type="evidence" value="ECO:0007669"/>
    <property type="project" value="InterPro"/>
</dbReference>
<reference evidence="10 11" key="1">
    <citation type="submission" date="2020-08" db="EMBL/GenBank/DDBJ databases">
        <title>Bridging the membrane lipid divide: bacteria of the FCB group superphylum have the potential to synthesize archaeal ether lipids.</title>
        <authorList>
            <person name="Villanueva L."/>
            <person name="Von Meijenfeldt F.A.B."/>
            <person name="Westbye A.B."/>
            <person name="Yadav S."/>
            <person name="Hopmans E.C."/>
            <person name="Dutilh B.E."/>
            <person name="Sinninghe Damste J.S."/>
        </authorList>
    </citation>
    <scope>NUCLEOTIDE SEQUENCE [LARGE SCALE GENOMIC DNA]</scope>
    <source>
        <strain evidence="10">NIOZ-UU27</strain>
    </source>
</reference>
<dbReference type="InterPro" id="IPR050297">
    <property type="entry name" value="LipidA_mod_glycosyltrf_83"/>
</dbReference>
<evidence type="ECO:0000256" key="8">
    <source>
        <dbReference type="SAM" id="Phobius"/>
    </source>
</evidence>
<dbReference type="GO" id="GO:0009103">
    <property type="term" value="P:lipopolysaccharide biosynthetic process"/>
    <property type="evidence" value="ECO:0007669"/>
    <property type="project" value="TreeGrafter"/>
</dbReference>
<evidence type="ECO:0000313" key="10">
    <source>
        <dbReference type="EMBL" id="MBC8177643.1"/>
    </source>
</evidence>
<accession>A0A8J6N017</accession>
<dbReference type="GO" id="GO:0005886">
    <property type="term" value="C:plasma membrane"/>
    <property type="evidence" value="ECO:0007669"/>
    <property type="project" value="UniProtKB-SubCell"/>
</dbReference>
<dbReference type="PANTHER" id="PTHR33908:SF3">
    <property type="entry name" value="UNDECAPRENYL PHOSPHATE-ALPHA-4-AMINO-4-DEOXY-L-ARABINOSE ARABINOSYL TRANSFERASE"/>
    <property type="match status" value="1"/>
</dbReference>
<name>A0A8J6N017_9DELT</name>
<comment type="subcellular location">
    <subcellularLocation>
        <location evidence="1">Cell membrane</location>
        <topology evidence="1">Multi-pass membrane protein</topology>
    </subcellularLocation>
</comment>
<feature type="transmembrane region" description="Helical" evidence="8">
    <location>
        <begin position="383"/>
        <end position="401"/>
    </location>
</feature>
<evidence type="ECO:0000256" key="7">
    <source>
        <dbReference type="ARBA" id="ARBA00023136"/>
    </source>
</evidence>
<dbReference type="GO" id="GO:0000030">
    <property type="term" value="F:mannosyltransferase activity"/>
    <property type="evidence" value="ECO:0007669"/>
    <property type="project" value="InterPro"/>
</dbReference>
<evidence type="ECO:0000256" key="6">
    <source>
        <dbReference type="ARBA" id="ARBA00022989"/>
    </source>
</evidence>